<keyword evidence="1" id="KW-1133">Transmembrane helix</keyword>
<feature type="transmembrane region" description="Helical" evidence="1">
    <location>
        <begin position="21"/>
        <end position="42"/>
    </location>
</feature>
<proteinExistence type="predicted"/>
<feature type="transmembrane region" description="Helical" evidence="1">
    <location>
        <begin position="145"/>
        <end position="165"/>
    </location>
</feature>
<feature type="transmembrane region" description="Helical" evidence="1">
    <location>
        <begin position="111"/>
        <end position="133"/>
    </location>
</feature>
<evidence type="ECO:0000256" key="1">
    <source>
        <dbReference type="SAM" id="Phobius"/>
    </source>
</evidence>
<keyword evidence="1" id="KW-0812">Transmembrane</keyword>
<comment type="caution">
    <text evidence="3">The sequence shown here is derived from an EMBL/GenBank/DDBJ whole genome shotgun (WGS) entry which is preliminary data.</text>
</comment>
<feature type="domain" description="DUF7703" evidence="2">
    <location>
        <begin position="55"/>
        <end position="100"/>
    </location>
</feature>
<gene>
    <name evidence="3" type="ORF">QBC46DRAFT_367969</name>
</gene>
<dbReference type="InterPro" id="IPR056120">
    <property type="entry name" value="DUF7703"/>
</dbReference>
<feature type="domain" description="DUF7703" evidence="2">
    <location>
        <begin position="101"/>
        <end position="199"/>
    </location>
</feature>
<sequence length="234" mass="26863">MERTNKSINKEHEDTFLTTAFYNALELNVLVFTTFKSLGYLFTDFALISSRVPVCILVPIGWCAMVTGQSMVLHSRLHLLLYNDTILRAVLAIIIVDAVLLPYSIYEKVEVYIFFVQELVISTIYLVCTICLSRDLSTRRLLHHLFAINAAVITMDVSILVLEFFRLYAIQTAWKGLIYSVKLKLEFRVLTVMVCLARTGQKSKAPQPPRRKPFLDILQRCAFNRVHRLLSARS</sequence>
<feature type="transmembrane region" description="Helical" evidence="1">
    <location>
        <begin position="48"/>
        <end position="73"/>
    </location>
</feature>
<dbReference type="AlphaFoldDB" id="A0AAN6MXL5"/>
<dbReference type="Pfam" id="PF24802">
    <property type="entry name" value="DUF7703"/>
    <property type="match status" value="2"/>
</dbReference>
<evidence type="ECO:0000259" key="2">
    <source>
        <dbReference type="Pfam" id="PF24802"/>
    </source>
</evidence>
<reference evidence="4" key="1">
    <citation type="journal article" date="2023" name="Mol. Phylogenet. Evol.">
        <title>Genome-scale phylogeny and comparative genomics of the fungal order Sordariales.</title>
        <authorList>
            <person name="Hensen N."/>
            <person name="Bonometti L."/>
            <person name="Westerberg I."/>
            <person name="Brannstrom I.O."/>
            <person name="Guillou S."/>
            <person name="Cros-Aarteil S."/>
            <person name="Calhoun S."/>
            <person name="Haridas S."/>
            <person name="Kuo A."/>
            <person name="Mondo S."/>
            <person name="Pangilinan J."/>
            <person name="Riley R."/>
            <person name="LaButti K."/>
            <person name="Andreopoulos B."/>
            <person name="Lipzen A."/>
            <person name="Chen C."/>
            <person name="Yan M."/>
            <person name="Daum C."/>
            <person name="Ng V."/>
            <person name="Clum A."/>
            <person name="Steindorff A."/>
            <person name="Ohm R.A."/>
            <person name="Martin F."/>
            <person name="Silar P."/>
            <person name="Natvig D.O."/>
            <person name="Lalanne C."/>
            <person name="Gautier V."/>
            <person name="Ament-Velasquez S.L."/>
            <person name="Kruys A."/>
            <person name="Hutchinson M.I."/>
            <person name="Powell A.J."/>
            <person name="Barry K."/>
            <person name="Miller A.N."/>
            <person name="Grigoriev I.V."/>
            <person name="Debuchy R."/>
            <person name="Gladieux P."/>
            <person name="Hiltunen Thoren M."/>
            <person name="Johannesson H."/>
        </authorList>
    </citation>
    <scope>NUCLEOTIDE SEQUENCE [LARGE SCALE GENOMIC DNA]</scope>
    <source>
        <strain evidence="4">CBS 340.73</strain>
    </source>
</reference>
<dbReference type="Proteomes" id="UP001303473">
    <property type="component" value="Unassembled WGS sequence"/>
</dbReference>
<accession>A0AAN6MXL5</accession>
<organism evidence="3 4">
    <name type="scientific">Diplogelasinospora grovesii</name>
    <dbReference type="NCBI Taxonomy" id="303347"/>
    <lineage>
        <taxon>Eukaryota</taxon>
        <taxon>Fungi</taxon>
        <taxon>Dikarya</taxon>
        <taxon>Ascomycota</taxon>
        <taxon>Pezizomycotina</taxon>
        <taxon>Sordariomycetes</taxon>
        <taxon>Sordariomycetidae</taxon>
        <taxon>Sordariales</taxon>
        <taxon>Diplogelasinosporaceae</taxon>
        <taxon>Diplogelasinospora</taxon>
    </lineage>
</organism>
<keyword evidence="4" id="KW-1185">Reference proteome</keyword>
<name>A0AAN6MXL5_9PEZI</name>
<protein>
    <recommendedName>
        <fullName evidence="2">DUF7703 domain-containing protein</fullName>
    </recommendedName>
</protein>
<dbReference type="PANTHER" id="PTHR37013">
    <property type="entry name" value="INTEGRAL MEMBRANE PROTEIN (AFU_ORTHOLOGUE AFUA_1G05950)-RELATED"/>
    <property type="match status" value="1"/>
</dbReference>
<dbReference type="EMBL" id="MU853958">
    <property type="protein sequence ID" value="KAK3934814.1"/>
    <property type="molecule type" value="Genomic_DNA"/>
</dbReference>
<evidence type="ECO:0000313" key="3">
    <source>
        <dbReference type="EMBL" id="KAK3934814.1"/>
    </source>
</evidence>
<feature type="transmembrane region" description="Helical" evidence="1">
    <location>
        <begin position="85"/>
        <end position="105"/>
    </location>
</feature>
<dbReference type="PANTHER" id="PTHR37013:SF3">
    <property type="entry name" value="INTEGRAL MEMBRANE PROTEIN (AFU_ORTHOLOGUE AFUA_1G05950)"/>
    <property type="match status" value="1"/>
</dbReference>
<keyword evidence="1" id="KW-0472">Membrane</keyword>
<evidence type="ECO:0000313" key="4">
    <source>
        <dbReference type="Proteomes" id="UP001303473"/>
    </source>
</evidence>